<keyword evidence="4" id="KW-1185">Reference proteome</keyword>
<dbReference type="RefSeq" id="WP_252761101.1">
    <property type="nucleotide sequence ID" value="NZ_JAMXLY010000026.1"/>
</dbReference>
<feature type="region of interest" description="Disordered" evidence="1">
    <location>
        <begin position="259"/>
        <end position="281"/>
    </location>
</feature>
<protein>
    <submittedName>
        <fullName evidence="3">GLPGLI family protein</fullName>
    </submittedName>
</protein>
<sequence>MKRTFLLAFLLLPLIVAAQSIKNGGVKLSPAKRNIVDSSNVRVYYKMTWAVDPTAPNTKSEAQTVLLIGNNDIQFCDLPNLMLDSLTDATYYNKETSAAYFSKAFPIIRQKCYGLNVVKSLHSDAATIQDNRGGVIHFIYSDNIPAIHWQLMDGDTLIAGQDCKKATTRYRGRDYVAWYADKIALPFGPYVFGGLPGLIMKVSDTKGYFDYELNGLEQRSHKEPIYLFVNRKEVKTTREGDRKGYKNYCDHPDEASKAFIHTLDDDSDPTPPKPYNPMELE</sequence>
<keyword evidence="2" id="KW-0732">Signal</keyword>
<accession>A0ABT1BXF8</accession>
<feature type="chain" id="PRO_5045091546" evidence="2">
    <location>
        <begin position="19"/>
        <end position="281"/>
    </location>
</feature>
<gene>
    <name evidence="3" type="ORF">NG821_07825</name>
</gene>
<reference evidence="3 4" key="1">
    <citation type="submission" date="2022-06" db="EMBL/GenBank/DDBJ databases">
        <title>A taxonomic note on the genus Prevotella: Description of four novel genera and emended description of the genera Hallella and Xylanibacter.</title>
        <authorList>
            <person name="Hitch T.C.A."/>
        </authorList>
    </citation>
    <scope>NUCLEOTIDE SEQUENCE [LARGE SCALE GENOMIC DNA]</scope>
    <source>
        <strain evidence="3 4">DSM 100619</strain>
    </source>
</reference>
<dbReference type="EMBL" id="JAMXLY010000026">
    <property type="protein sequence ID" value="MCO6025747.1"/>
    <property type="molecule type" value="Genomic_DNA"/>
</dbReference>
<evidence type="ECO:0000256" key="2">
    <source>
        <dbReference type="SAM" id="SignalP"/>
    </source>
</evidence>
<dbReference type="InterPro" id="IPR005901">
    <property type="entry name" value="GLPGLI"/>
</dbReference>
<dbReference type="NCBIfam" id="TIGR01200">
    <property type="entry name" value="GLPGLI"/>
    <property type="match status" value="1"/>
</dbReference>
<evidence type="ECO:0000313" key="4">
    <source>
        <dbReference type="Proteomes" id="UP001204015"/>
    </source>
</evidence>
<evidence type="ECO:0000313" key="3">
    <source>
        <dbReference type="EMBL" id="MCO6025747.1"/>
    </source>
</evidence>
<name>A0ABT1BXF8_9BACT</name>
<dbReference type="Proteomes" id="UP001204015">
    <property type="component" value="Unassembled WGS sequence"/>
</dbReference>
<feature type="signal peptide" evidence="2">
    <location>
        <begin position="1"/>
        <end position="18"/>
    </location>
</feature>
<evidence type="ECO:0000256" key="1">
    <source>
        <dbReference type="SAM" id="MobiDB-lite"/>
    </source>
</evidence>
<comment type="caution">
    <text evidence="3">The sequence shown here is derived from an EMBL/GenBank/DDBJ whole genome shotgun (WGS) entry which is preliminary data.</text>
</comment>
<organism evidence="3 4">
    <name type="scientific">Segatella cerevisiae</name>
    <dbReference type="NCBI Taxonomy" id="2053716"/>
    <lineage>
        <taxon>Bacteria</taxon>
        <taxon>Pseudomonadati</taxon>
        <taxon>Bacteroidota</taxon>
        <taxon>Bacteroidia</taxon>
        <taxon>Bacteroidales</taxon>
        <taxon>Prevotellaceae</taxon>
        <taxon>Segatella</taxon>
    </lineage>
</organism>
<proteinExistence type="predicted"/>